<feature type="transmembrane region" description="Helical" evidence="2">
    <location>
        <begin position="7"/>
        <end position="31"/>
    </location>
</feature>
<keyword evidence="2" id="KW-0472">Membrane</keyword>
<reference evidence="3 4" key="1">
    <citation type="submission" date="2023-11" db="EMBL/GenBank/DDBJ databases">
        <title>Dfirmibasis_genome.</title>
        <authorList>
            <person name="Edelbroek B."/>
            <person name="Kjellin J."/>
            <person name="Jerlstrom-Hultqvist J."/>
            <person name="Soderbom F."/>
        </authorList>
    </citation>
    <scope>NUCLEOTIDE SEQUENCE [LARGE SCALE GENOMIC DNA]</scope>
    <source>
        <strain evidence="3 4">TNS-C-14</strain>
    </source>
</reference>
<feature type="compositionally biased region" description="Polar residues" evidence="1">
    <location>
        <begin position="351"/>
        <end position="360"/>
    </location>
</feature>
<protein>
    <recommendedName>
        <fullName evidence="5">Transmembrane protein</fullName>
    </recommendedName>
</protein>
<feature type="compositionally biased region" description="Low complexity" evidence="1">
    <location>
        <begin position="320"/>
        <end position="336"/>
    </location>
</feature>
<evidence type="ECO:0000313" key="3">
    <source>
        <dbReference type="EMBL" id="KAK5582155.1"/>
    </source>
</evidence>
<sequence>MKLKQVFLWANVFVFVISLLLTVFFFVKIWAFDRDLQNEFKKGNCKINSILITEKMTFWPCNTENDNLWWFSYYKDNFLNEVVMKGTDPKENVDSETEVNFQKCYHGIISVSFNFSDPSNNDQMTLANSNISGLYSQNQTWVGGYLSQFIEKQKGSGIIDCYYKPSNPYQVLPFLPQISNLGLIWGSIFLTSTCISFILIIVFFFNRFRYRKVKYQIFLNNSNSLNSSSGSSISKKSIGGSMSSSSTGKISTAGVVSVNNNSSNSDNKNSGASGSGKNNLSSSKNKHVIESTLEFTDFSFNLQQVTNQKPPKSALKQPINPNSVNSSPFSSSPSSSSKKKHKVIDHDPSGSLDQLNLSEGSSSNSSSNTNSPPNNQKN</sequence>
<feature type="compositionally biased region" description="Low complexity" evidence="1">
    <location>
        <begin position="361"/>
        <end position="378"/>
    </location>
</feature>
<evidence type="ECO:0000256" key="2">
    <source>
        <dbReference type="SAM" id="Phobius"/>
    </source>
</evidence>
<gene>
    <name evidence="3" type="ORF">RB653_003738</name>
</gene>
<proteinExistence type="predicted"/>
<evidence type="ECO:0008006" key="5">
    <source>
        <dbReference type="Google" id="ProtNLM"/>
    </source>
</evidence>
<feature type="region of interest" description="Disordered" evidence="1">
    <location>
        <begin position="255"/>
        <end position="283"/>
    </location>
</feature>
<dbReference type="AlphaFoldDB" id="A0AAN7Z2S0"/>
<dbReference type="EMBL" id="JAVFKY010000001">
    <property type="protein sequence ID" value="KAK5582155.1"/>
    <property type="molecule type" value="Genomic_DNA"/>
</dbReference>
<accession>A0AAN7Z2S0</accession>
<keyword evidence="4" id="KW-1185">Reference proteome</keyword>
<evidence type="ECO:0000256" key="1">
    <source>
        <dbReference type="SAM" id="MobiDB-lite"/>
    </source>
</evidence>
<keyword evidence="2" id="KW-1133">Transmembrane helix</keyword>
<feature type="region of interest" description="Disordered" evidence="1">
    <location>
        <begin position="307"/>
        <end position="378"/>
    </location>
</feature>
<evidence type="ECO:0000313" key="4">
    <source>
        <dbReference type="Proteomes" id="UP001344447"/>
    </source>
</evidence>
<name>A0AAN7Z2S0_9MYCE</name>
<keyword evidence="2" id="KW-0812">Transmembrane</keyword>
<feature type="transmembrane region" description="Helical" evidence="2">
    <location>
        <begin position="183"/>
        <end position="205"/>
    </location>
</feature>
<organism evidence="3 4">
    <name type="scientific">Dictyostelium firmibasis</name>
    <dbReference type="NCBI Taxonomy" id="79012"/>
    <lineage>
        <taxon>Eukaryota</taxon>
        <taxon>Amoebozoa</taxon>
        <taxon>Evosea</taxon>
        <taxon>Eumycetozoa</taxon>
        <taxon>Dictyostelia</taxon>
        <taxon>Dictyosteliales</taxon>
        <taxon>Dictyosteliaceae</taxon>
        <taxon>Dictyostelium</taxon>
    </lineage>
</organism>
<dbReference type="Proteomes" id="UP001344447">
    <property type="component" value="Unassembled WGS sequence"/>
</dbReference>
<comment type="caution">
    <text evidence="3">The sequence shown here is derived from an EMBL/GenBank/DDBJ whole genome shotgun (WGS) entry which is preliminary data.</text>
</comment>